<evidence type="ECO:0000313" key="3">
    <source>
        <dbReference type="Proteomes" id="UP001604277"/>
    </source>
</evidence>
<evidence type="ECO:0000256" key="1">
    <source>
        <dbReference type="SAM" id="MobiDB-lite"/>
    </source>
</evidence>
<comment type="caution">
    <text evidence="2">The sequence shown here is derived from an EMBL/GenBank/DDBJ whole genome shotgun (WGS) entry which is preliminary data.</text>
</comment>
<feature type="region of interest" description="Disordered" evidence="1">
    <location>
        <begin position="1"/>
        <end position="67"/>
    </location>
</feature>
<sequence length="119" mass="12898">MPRVISSSDSQENSLPSSNFSPESNGSHLSVDRPGAVDYPLRAVNHPSGSSRLPPGSSRSTAPLTAPREAVDRLLPWVRSTASRRADGRLLPLGWSSITLRLTVILVIMLKSREVRLVT</sequence>
<accession>A0ABD1RZN0</accession>
<organism evidence="2 3">
    <name type="scientific">Forsythia ovata</name>
    <dbReference type="NCBI Taxonomy" id="205694"/>
    <lineage>
        <taxon>Eukaryota</taxon>
        <taxon>Viridiplantae</taxon>
        <taxon>Streptophyta</taxon>
        <taxon>Embryophyta</taxon>
        <taxon>Tracheophyta</taxon>
        <taxon>Spermatophyta</taxon>
        <taxon>Magnoliopsida</taxon>
        <taxon>eudicotyledons</taxon>
        <taxon>Gunneridae</taxon>
        <taxon>Pentapetalae</taxon>
        <taxon>asterids</taxon>
        <taxon>lamiids</taxon>
        <taxon>Lamiales</taxon>
        <taxon>Oleaceae</taxon>
        <taxon>Forsythieae</taxon>
        <taxon>Forsythia</taxon>
    </lineage>
</organism>
<evidence type="ECO:0000313" key="2">
    <source>
        <dbReference type="EMBL" id="KAL2493905.1"/>
    </source>
</evidence>
<feature type="compositionally biased region" description="Polar residues" evidence="1">
    <location>
        <begin position="1"/>
        <end position="28"/>
    </location>
</feature>
<gene>
    <name evidence="2" type="ORF">Fot_37662</name>
</gene>
<feature type="compositionally biased region" description="Low complexity" evidence="1">
    <location>
        <begin position="47"/>
        <end position="60"/>
    </location>
</feature>
<protein>
    <submittedName>
        <fullName evidence="2">Uncharacterized protein</fullName>
    </submittedName>
</protein>
<name>A0ABD1RZN0_9LAMI</name>
<keyword evidence="3" id="KW-1185">Reference proteome</keyword>
<dbReference type="Proteomes" id="UP001604277">
    <property type="component" value="Unassembled WGS sequence"/>
</dbReference>
<reference evidence="3" key="1">
    <citation type="submission" date="2024-07" db="EMBL/GenBank/DDBJ databases">
        <title>Two chromosome-level genome assemblies of Korean endemic species Abeliophyllum distichum and Forsythia ovata (Oleaceae).</title>
        <authorList>
            <person name="Jang H."/>
        </authorList>
    </citation>
    <scope>NUCLEOTIDE SEQUENCE [LARGE SCALE GENOMIC DNA]</scope>
</reference>
<dbReference type="EMBL" id="JBFOLJ010000011">
    <property type="protein sequence ID" value="KAL2493905.1"/>
    <property type="molecule type" value="Genomic_DNA"/>
</dbReference>
<proteinExistence type="predicted"/>
<dbReference type="AlphaFoldDB" id="A0ABD1RZN0"/>